<proteinExistence type="predicted"/>
<gene>
    <name evidence="2" type="primary">A10p007900.1_BraROA</name>
    <name evidence="2" type="ORF">IGI04_040461</name>
</gene>
<feature type="region of interest" description="Disordered" evidence="1">
    <location>
        <begin position="198"/>
        <end position="238"/>
    </location>
</feature>
<feature type="region of interest" description="Disordered" evidence="1">
    <location>
        <begin position="348"/>
        <end position="377"/>
    </location>
</feature>
<keyword evidence="3" id="KW-1185">Reference proteome</keyword>
<dbReference type="EMBL" id="JADBGQ010000010">
    <property type="protein sequence ID" value="KAG5375865.1"/>
    <property type="molecule type" value="Genomic_DNA"/>
</dbReference>
<accession>A0ABQ7KQU1</accession>
<organism evidence="2 3">
    <name type="scientific">Brassica rapa subsp. trilocularis</name>
    <dbReference type="NCBI Taxonomy" id="1813537"/>
    <lineage>
        <taxon>Eukaryota</taxon>
        <taxon>Viridiplantae</taxon>
        <taxon>Streptophyta</taxon>
        <taxon>Embryophyta</taxon>
        <taxon>Tracheophyta</taxon>
        <taxon>Spermatophyta</taxon>
        <taxon>Magnoliopsida</taxon>
        <taxon>eudicotyledons</taxon>
        <taxon>Gunneridae</taxon>
        <taxon>Pentapetalae</taxon>
        <taxon>rosids</taxon>
        <taxon>malvids</taxon>
        <taxon>Brassicales</taxon>
        <taxon>Brassicaceae</taxon>
        <taxon>Brassiceae</taxon>
        <taxon>Brassica</taxon>
    </lineage>
</organism>
<dbReference type="Proteomes" id="UP000823674">
    <property type="component" value="Chromosome A10"/>
</dbReference>
<evidence type="ECO:0000313" key="3">
    <source>
        <dbReference type="Proteomes" id="UP000823674"/>
    </source>
</evidence>
<feature type="compositionally biased region" description="Polar residues" evidence="1">
    <location>
        <begin position="367"/>
        <end position="377"/>
    </location>
</feature>
<feature type="compositionally biased region" description="Basic and acidic residues" evidence="1">
    <location>
        <begin position="348"/>
        <end position="366"/>
    </location>
</feature>
<evidence type="ECO:0000313" key="2">
    <source>
        <dbReference type="EMBL" id="KAG5375865.1"/>
    </source>
</evidence>
<reference evidence="2 3" key="1">
    <citation type="submission" date="2021-03" db="EMBL/GenBank/DDBJ databases">
        <authorList>
            <person name="King G.J."/>
            <person name="Bancroft I."/>
            <person name="Baten A."/>
            <person name="Bloomfield J."/>
            <person name="Borpatragohain P."/>
            <person name="He Z."/>
            <person name="Irish N."/>
            <person name="Irwin J."/>
            <person name="Liu K."/>
            <person name="Mauleon R.P."/>
            <person name="Moore J."/>
            <person name="Morris R."/>
            <person name="Ostergaard L."/>
            <person name="Wang B."/>
            <person name="Wells R."/>
        </authorList>
    </citation>
    <scope>NUCLEOTIDE SEQUENCE [LARGE SCALE GENOMIC DNA]</scope>
    <source>
        <strain evidence="2">R-o-18</strain>
        <tissue evidence="2">Leaf</tissue>
    </source>
</reference>
<comment type="caution">
    <text evidence="2">The sequence shown here is derived from an EMBL/GenBank/DDBJ whole genome shotgun (WGS) entry which is preliminary data.</text>
</comment>
<sequence>MIFKISTRCMRSIAPSSSIWLAHLRLPKPFGEGIAEPIFLSFSLAVLPSRFRSLCSRFWQSLAYRLLKSLPNFLRHLIAFLVRAREECLSFGLGEFRHLFLVKRNKQNPGGSRVSGQLRFFSTSPELAENIGEIRGLIGVFQRGHLNWSSFDRTRIRAAFAMPEGTNRAPSVVGGSEEETKHFREVVATPSIQAQQLVRRSSFRASGSASRSRASDRPPLISIRDSGDEGPFEERRSPILLSPGLEDEIVAAIPKRCRSSKAALPRDGSLFAAQGDLISLAGRMRSVGCRLPSLASSDEKKAYAKVMEAFNEYVVVMEDCVEASRNDREIERIGSEIKRLSEELVATKREGKRDAEKHVENPRESYTHTSTLFPFQS</sequence>
<protein>
    <submittedName>
        <fullName evidence="2">Uncharacterized protein</fullName>
    </submittedName>
</protein>
<name>A0ABQ7KQU1_BRACM</name>
<feature type="compositionally biased region" description="Low complexity" evidence="1">
    <location>
        <begin position="199"/>
        <end position="212"/>
    </location>
</feature>
<evidence type="ECO:0000256" key="1">
    <source>
        <dbReference type="SAM" id="MobiDB-lite"/>
    </source>
</evidence>